<proteinExistence type="predicted"/>
<dbReference type="Gene3D" id="3.30.710.10">
    <property type="entry name" value="Potassium Channel Kv1.1, Chain A"/>
    <property type="match status" value="1"/>
</dbReference>
<protein>
    <recommendedName>
        <fullName evidence="3">BTB domain-containing protein</fullName>
    </recommendedName>
</protein>
<dbReference type="HOGENOM" id="CLU_047592_2_2_1"/>
<reference evidence="1 2" key="1">
    <citation type="submission" date="2014-04" db="EMBL/GenBank/DDBJ databases">
        <authorList>
            <consortium name="DOE Joint Genome Institute"/>
            <person name="Kuo A."/>
            <person name="Tarkka M."/>
            <person name="Buscot F."/>
            <person name="Kohler A."/>
            <person name="Nagy L.G."/>
            <person name="Floudas D."/>
            <person name="Copeland A."/>
            <person name="Barry K.W."/>
            <person name="Cichocki N."/>
            <person name="Veneault-Fourrey C."/>
            <person name="LaButti K."/>
            <person name="Lindquist E.A."/>
            <person name="Lipzen A."/>
            <person name="Lundell T."/>
            <person name="Morin E."/>
            <person name="Murat C."/>
            <person name="Sun H."/>
            <person name="Tunlid A."/>
            <person name="Henrissat B."/>
            <person name="Grigoriev I.V."/>
            <person name="Hibbett D.S."/>
            <person name="Martin F."/>
            <person name="Nordberg H.P."/>
            <person name="Cantor M.N."/>
            <person name="Hua S.X."/>
        </authorList>
    </citation>
    <scope>NUCLEOTIDE SEQUENCE [LARGE SCALE GENOMIC DNA]</scope>
    <source>
        <strain evidence="1 2">F 1598</strain>
    </source>
</reference>
<evidence type="ECO:0000313" key="1">
    <source>
        <dbReference type="EMBL" id="KIM76078.1"/>
    </source>
</evidence>
<dbReference type="InParanoid" id="A0A0C3AQ82"/>
<feature type="non-terminal residue" evidence="1">
    <location>
        <position position="1"/>
    </location>
</feature>
<dbReference type="Proteomes" id="UP000054166">
    <property type="component" value="Unassembled WGS sequence"/>
</dbReference>
<organism evidence="1 2">
    <name type="scientific">Piloderma croceum (strain F 1598)</name>
    <dbReference type="NCBI Taxonomy" id="765440"/>
    <lineage>
        <taxon>Eukaryota</taxon>
        <taxon>Fungi</taxon>
        <taxon>Dikarya</taxon>
        <taxon>Basidiomycota</taxon>
        <taxon>Agaricomycotina</taxon>
        <taxon>Agaricomycetes</taxon>
        <taxon>Agaricomycetidae</taxon>
        <taxon>Atheliales</taxon>
        <taxon>Atheliaceae</taxon>
        <taxon>Piloderma</taxon>
    </lineage>
</organism>
<name>A0A0C3AQ82_PILCF</name>
<dbReference type="InterPro" id="IPR011333">
    <property type="entry name" value="SKP1/BTB/POZ_sf"/>
</dbReference>
<evidence type="ECO:0008006" key="3">
    <source>
        <dbReference type="Google" id="ProtNLM"/>
    </source>
</evidence>
<dbReference type="STRING" id="765440.A0A0C3AQ82"/>
<reference evidence="2" key="2">
    <citation type="submission" date="2015-01" db="EMBL/GenBank/DDBJ databases">
        <title>Evolutionary Origins and Diversification of the Mycorrhizal Mutualists.</title>
        <authorList>
            <consortium name="DOE Joint Genome Institute"/>
            <consortium name="Mycorrhizal Genomics Consortium"/>
            <person name="Kohler A."/>
            <person name="Kuo A."/>
            <person name="Nagy L.G."/>
            <person name="Floudas D."/>
            <person name="Copeland A."/>
            <person name="Barry K.W."/>
            <person name="Cichocki N."/>
            <person name="Veneault-Fourrey C."/>
            <person name="LaButti K."/>
            <person name="Lindquist E.A."/>
            <person name="Lipzen A."/>
            <person name="Lundell T."/>
            <person name="Morin E."/>
            <person name="Murat C."/>
            <person name="Riley R."/>
            <person name="Ohm R."/>
            <person name="Sun H."/>
            <person name="Tunlid A."/>
            <person name="Henrissat B."/>
            <person name="Grigoriev I.V."/>
            <person name="Hibbett D.S."/>
            <person name="Martin F."/>
        </authorList>
    </citation>
    <scope>NUCLEOTIDE SEQUENCE [LARGE SCALE GENOMIC DNA]</scope>
    <source>
        <strain evidence="2">F 1598</strain>
    </source>
</reference>
<dbReference type="OrthoDB" id="3199068at2759"/>
<sequence length="197" mass="22995">ILLQVEGTLFKLPRYLFKESLDIFRDMFSLPAPEGTSYDGCSDEQPLFLEGVHKEDFRRLLKAMKFPAKFPASGSSEEPMSWNEWASALELSCMWQMTKVREMAVQELLQLHKQAVERIQLGTEFQVDSWLLEGYKQLVLKKDGILAEDEEHLGWKTTSKLFRIRDAYLLQMQYLRGYYSHSQVGVFDYIVTPLVLR</sequence>
<evidence type="ECO:0000313" key="2">
    <source>
        <dbReference type="Proteomes" id="UP000054166"/>
    </source>
</evidence>
<keyword evidence="2" id="KW-1185">Reference proteome</keyword>
<gene>
    <name evidence="1" type="ORF">PILCRDRAFT_78180</name>
</gene>
<dbReference type="EMBL" id="KN833039">
    <property type="protein sequence ID" value="KIM76078.1"/>
    <property type="molecule type" value="Genomic_DNA"/>
</dbReference>
<dbReference type="AlphaFoldDB" id="A0A0C3AQ82"/>
<accession>A0A0C3AQ82</accession>